<dbReference type="Pfam" id="PF04055">
    <property type="entry name" value="Radical_SAM"/>
    <property type="match status" value="1"/>
</dbReference>
<dbReference type="InterPro" id="IPR013785">
    <property type="entry name" value="Aldolase_TIM"/>
</dbReference>
<protein>
    <submittedName>
        <fullName evidence="7">Radical SAM protein</fullName>
    </submittedName>
</protein>
<dbReference type="Proteomes" id="UP000287502">
    <property type="component" value="Chromosome"/>
</dbReference>
<dbReference type="CDD" id="cd01335">
    <property type="entry name" value="Radical_SAM"/>
    <property type="match status" value="1"/>
</dbReference>
<dbReference type="PANTHER" id="PTHR11228">
    <property type="entry name" value="RADICAL SAM DOMAIN PROTEIN"/>
    <property type="match status" value="1"/>
</dbReference>
<keyword evidence="5" id="KW-0411">Iron-sulfur</keyword>
<dbReference type="SUPFAM" id="SSF102114">
    <property type="entry name" value="Radical SAM enzymes"/>
    <property type="match status" value="1"/>
</dbReference>
<dbReference type="InterPro" id="IPR058240">
    <property type="entry name" value="rSAM_sf"/>
</dbReference>
<dbReference type="GO" id="GO:0003824">
    <property type="term" value="F:catalytic activity"/>
    <property type="evidence" value="ECO:0007669"/>
    <property type="project" value="InterPro"/>
</dbReference>
<sequence>MDKKTYAIEYPDGEYENILLTHAAEKKVPIQGEIEITSKCNFGCIHCYADQEKSSMNPVLFMRIADQLRQNGCIWLLVTGGEPLIHEAFDEMWIYAHSIGLRLSLFTNGSMLIDKKISVLKQAPPENIEVSIYSLSEQTQRIITGSAQDINSLLSRLHSLKAVSRIVLKTPLLTENVEEIDKIEQLAKENGFSFRMDAVIHPALSGDCSSVSHRVPADKAASVVMKDPAMREQLRESNSHNRLPFETEGYLFPCSAGKYSFHIDNEANLSMCSIYRNRAGCLKEESFSSVWKRLTDLRETKASPNKRCSECKIKNICPTCPAVGKLHNREHDYIDEYICQYTHEIAALSGIKLL</sequence>
<keyword evidence="4" id="KW-0408">Iron</keyword>
<dbReference type="PROSITE" id="PS51918">
    <property type="entry name" value="RADICAL_SAM"/>
    <property type="match status" value="1"/>
</dbReference>
<dbReference type="InterPro" id="IPR007197">
    <property type="entry name" value="rSAM"/>
</dbReference>
<dbReference type="InterPro" id="IPR050377">
    <property type="entry name" value="Radical_SAM_PqqE_MftC-like"/>
</dbReference>
<dbReference type="GO" id="GO:0046872">
    <property type="term" value="F:metal ion binding"/>
    <property type="evidence" value="ECO:0007669"/>
    <property type="project" value="UniProtKB-KW"/>
</dbReference>
<gene>
    <name evidence="7" type="ORF">EP073_03850</name>
</gene>
<keyword evidence="3" id="KW-0479">Metal-binding</keyword>
<reference evidence="7 8" key="1">
    <citation type="submission" date="2019-01" db="EMBL/GenBank/DDBJ databases">
        <title>Geovibrio thiophilus DSM 11263, complete genome.</title>
        <authorList>
            <person name="Spring S."/>
            <person name="Bunk B."/>
            <person name="Sproer C."/>
        </authorList>
    </citation>
    <scope>NUCLEOTIDE SEQUENCE [LARGE SCALE GENOMIC DNA]</scope>
    <source>
        <strain evidence="7 8">DSM 11263</strain>
    </source>
</reference>
<dbReference type="GO" id="GO:0051536">
    <property type="term" value="F:iron-sulfur cluster binding"/>
    <property type="evidence" value="ECO:0007669"/>
    <property type="project" value="UniProtKB-KW"/>
</dbReference>
<dbReference type="RefSeq" id="WP_128465855.1">
    <property type="nucleotide sequence ID" value="NZ_CP035108.1"/>
</dbReference>
<accession>A0A410JX02</accession>
<evidence type="ECO:0000259" key="6">
    <source>
        <dbReference type="PROSITE" id="PS51918"/>
    </source>
</evidence>
<evidence type="ECO:0000313" key="8">
    <source>
        <dbReference type="Proteomes" id="UP000287502"/>
    </source>
</evidence>
<comment type="cofactor">
    <cofactor evidence="1">
        <name>[4Fe-4S] cluster</name>
        <dbReference type="ChEBI" id="CHEBI:49883"/>
    </cofactor>
</comment>
<evidence type="ECO:0000256" key="4">
    <source>
        <dbReference type="ARBA" id="ARBA00023004"/>
    </source>
</evidence>
<feature type="domain" description="Radical SAM core" evidence="6">
    <location>
        <begin position="26"/>
        <end position="237"/>
    </location>
</feature>
<name>A0A410JX02_9BACT</name>
<dbReference type="SFLD" id="SFLDG01067">
    <property type="entry name" value="SPASM/twitch_domain_containing"/>
    <property type="match status" value="1"/>
</dbReference>
<dbReference type="Gene3D" id="3.20.20.70">
    <property type="entry name" value="Aldolase class I"/>
    <property type="match status" value="1"/>
</dbReference>
<evidence type="ECO:0000256" key="3">
    <source>
        <dbReference type="ARBA" id="ARBA00022723"/>
    </source>
</evidence>
<evidence type="ECO:0000313" key="7">
    <source>
        <dbReference type="EMBL" id="QAR32568.1"/>
    </source>
</evidence>
<dbReference type="PANTHER" id="PTHR11228:SF7">
    <property type="entry name" value="PQQA PEPTIDE CYCLASE"/>
    <property type="match status" value="1"/>
</dbReference>
<evidence type="ECO:0000256" key="1">
    <source>
        <dbReference type="ARBA" id="ARBA00001966"/>
    </source>
</evidence>
<keyword evidence="2" id="KW-0949">S-adenosyl-L-methionine</keyword>
<dbReference type="AlphaFoldDB" id="A0A410JX02"/>
<dbReference type="KEGG" id="gtl:EP073_03850"/>
<proteinExistence type="predicted"/>
<dbReference type="EMBL" id="CP035108">
    <property type="protein sequence ID" value="QAR32568.1"/>
    <property type="molecule type" value="Genomic_DNA"/>
</dbReference>
<evidence type="ECO:0000256" key="5">
    <source>
        <dbReference type="ARBA" id="ARBA00023014"/>
    </source>
</evidence>
<dbReference type="OrthoDB" id="9782387at2"/>
<organism evidence="7 8">
    <name type="scientific">Geovibrio thiophilus</name>
    <dbReference type="NCBI Taxonomy" id="139438"/>
    <lineage>
        <taxon>Bacteria</taxon>
        <taxon>Pseudomonadati</taxon>
        <taxon>Deferribacterota</taxon>
        <taxon>Deferribacteres</taxon>
        <taxon>Deferribacterales</taxon>
        <taxon>Geovibrionaceae</taxon>
        <taxon>Geovibrio</taxon>
    </lineage>
</organism>
<dbReference type="SFLD" id="SFLDS00029">
    <property type="entry name" value="Radical_SAM"/>
    <property type="match status" value="1"/>
</dbReference>
<evidence type="ECO:0000256" key="2">
    <source>
        <dbReference type="ARBA" id="ARBA00022691"/>
    </source>
</evidence>
<keyword evidence="8" id="KW-1185">Reference proteome</keyword>